<dbReference type="Gene3D" id="2.40.10.220">
    <property type="entry name" value="predicted glycosyltransferase like domains"/>
    <property type="match status" value="2"/>
</dbReference>
<dbReference type="SUPFAM" id="SSF141371">
    <property type="entry name" value="PilZ domain-like"/>
    <property type="match status" value="1"/>
</dbReference>
<name>A0ABQ6GZN8_9GAMM</name>
<dbReference type="RefSeq" id="WP_284206691.1">
    <property type="nucleotide sequence ID" value="NZ_BSSU01000004.1"/>
</dbReference>
<organism evidence="2 3">
    <name type="scientific">Thalassotalea eurytherma</name>
    <dbReference type="NCBI Taxonomy" id="1144278"/>
    <lineage>
        <taxon>Bacteria</taxon>
        <taxon>Pseudomonadati</taxon>
        <taxon>Pseudomonadota</taxon>
        <taxon>Gammaproteobacteria</taxon>
        <taxon>Alteromonadales</taxon>
        <taxon>Colwelliaceae</taxon>
        <taxon>Thalassotalea</taxon>
    </lineage>
</organism>
<feature type="domain" description="PilZ" evidence="1">
    <location>
        <begin position="500"/>
        <end position="583"/>
    </location>
</feature>
<sequence>MSKDLSKYNRIIDQFRGQVFKGDFEAKYNTATKKLPTSDRFLLKMEIKRLAQPCTRLVDLRGLVDGECKMFEYDGKVHFLDDVAIQTFKESIASYGAYTFGVYEAVKNTDNNFRVIYQREKSQVADTSKMGSADRVFDKTQYPADVVGLGPYYNRKEERMNFAIAVKVEVDSTNTLLSTTSDISIDGCKIRLTEKQNLKIGQIISLQFVGLEQEFQFGKNNSFDYTIRNLQVIDKVQLVGLDRVYQNGQEKDGFRQFLKGFIQGNKRRYKINLDNTIAAIKARSYQQYVLPKINELPIFIQTVDGKYQPTYALTGHNNQALYQYWQDERQFSTINCLLTQERIARLRMATKIGQSLLVYSFIHENNGQQFFYTADNKQLEQDKDFMRKFIGFAASKESFAVTEIKLFDVDKKGAHATLTLSNSLAVKDKYLMDEPSGDVYEEIDTIPYCIVAQDLTCKSVKEEYKNYHYSDIDKKKLRSFGHKRNVENNRVDTVGISFLNQRAEPRFRYKTPAVVEVDGVTWQGNSEDFSMSGLKLLLDREAFLKRGDVVKLTFPNLQKVTKAFDLSALPYEVVRINKKKNIINLKVYVEQHQHIGRTFFKLLINKNKDKLEVDEHTLTIPGLSKALLNIYSRALVIPNLLVQTSGSRYKTELMVSNNENDNFISVCRGLSDQARKVNLFPLLNHTSAIEALTTALKRLQSSDLPEHGMLYISIDTSVKSVEKAVITKFDLELSTDKLRHMFIATALKRGQLFCIQTKLSRVDSPNMDFLNPELSYIGSYAIHRGKQLEQEIWSVAGIVELFDVTKEAMLRHQMYVAEQASKKKLS</sequence>
<protein>
    <submittedName>
        <fullName evidence="2">Pilus assembly protein PilZ</fullName>
    </submittedName>
</protein>
<keyword evidence="3" id="KW-1185">Reference proteome</keyword>
<evidence type="ECO:0000313" key="3">
    <source>
        <dbReference type="Proteomes" id="UP001157133"/>
    </source>
</evidence>
<dbReference type="Pfam" id="PF07238">
    <property type="entry name" value="PilZ"/>
    <property type="match status" value="2"/>
</dbReference>
<dbReference type="InterPro" id="IPR009875">
    <property type="entry name" value="PilZ_domain"/>
</dbReference>
<dbReference type="EMBL" id="BSSU01000004">
    <property type="protein sequence ID" value="GLX81360.1"/>
    <property type="molecule type" value="Genomic_DNA"/>
</dbReference>
<evidence type="ECO:0000313" key="2">
    <source>
        <dbReference type="EMBL" id="GLX81360.1"/>
    </source>
</evidence>
<reference evidence="2 3" key="1">
    <citation type="submission" date="2023-03" db="EMBL/GenBank/DDBJ databases">
        <title>Draft genome sequence of Thalassotalea eurytherma JCM 18482T.</title>
        <authorList>
            <person name="Sawabe T."/>
        </authorList>
    </citation>
    <scope>NUCLEOTIDE SEQUENCE [LARGE SCALE GENOMIC DNA]</scope>
    <source>
        <strain evidence="2 3">JCM 18482</strain>
    </source>
</reference>
<evidence type="ECO:0000259" key="1">
    <source>
        <dbReference type="Pfam" id="PF07238"/>
    </source>
</evidence>
<feature type="domain" description="PilZ" evidence="1">
    <location>
        <begin position="154"/>
        <end position="230"/>
    </location>
</feature>
<proteinExistence type="predicted"/>
<comment type="caution">
    <text evidence="2">The sequence shown here is derived from an EMBL/GenBank/DDBJ whole genome shotgun (WGS) entry which is preliminary data.</text>
</comment>
<accession>A0ABQ6GZN8</accession>
<gene>
    <name evidence="2" type="ORF">theurythT_08120</name>
</gene>
<dbReference type="Proteomes" id="UP001157133">
    <property type="component" value="Unassembled WGS sequence"/>
</dbReference>